<proteinExistence type="predicted"/>
<accession>A0ACD4PK78</accession>
<evidence type="ECO:0000313" key="1">
    <source>
        <dbReference type="EMBL" id="WBP84274.1"/>
    </source>
</evidence>
<organism evidence="1 2">
    <name type="scientific">Mycoplasmopsis edwardii</name>
    <dbReference type="NCBI Taxonomy" id="53558"/>
    <lineage>
        <taxon>Bacteria</taxon>
        <taxon>Bacillati</taxon>
        <taxon>Mycoplasmatota</taxon>
        <taxon>Mycoplasmoidales</taxon>
        <taxon>Metamycoplasmataceae</taxon>
        <taxon>Mycoplasmopsis</taxon>
    </lineage>
</organism>
<keyword evidence="1" id="KW-0067">ATP-binding</keyword>
<keyword evidence="2" id="KW-1185">Reference proteome</keyword>
<dbReference type="EMBL" id="CP114370">
    <property type="protein sequence ID" value="WBP84274.1"/>
    <property type="molecule type" value="Genomic_DNA"/>
</dbReference>
<evidence type="ECO:0000313" key="2">
    <source>
        <dbReference type="Proteomes" id="UP001213039"/>
    </source>
</evidence>
<reference evidence="1" key="1">
    <citation type="submission" date="2022-12" db="EMBL/GenBank/DDBJ databases">
        <authorList>
            <consortium name="Asia Pacific Centre for Animal Health"/>
            <person name="Klose S.M."/>
            <person name="Legione A.R."/>
            <person name="Monotti I."/>
            <person name="Bushell R."/>
            <person name="Marenda M.S."/>
            <person name="Sugiyama T."/>
            <person name="Browning G.F."/>
            <person name="Vaz P.K."/>
        </authorList>
    </citation>
    <scope>NUCLEOTIDE SEQUENCE</scope>
    <source>
        <strain evidence="1">Felid995</strain>
    </source>
</reference>
<name>A0ACD4PK78_9BACT</name>
<dbReference type="Proteomes" id="UP001213039">
    <property type="component" value="Chromosome"/>
</dbReference>
<protein>
    <submittedName>
        <fullName evidence="1">ATP-binding cassette domain-containing protein</fullName>
    </submittedName>
</protein>
<sequence length="684" mass="80147">MTSKYKQIDTRDCSLYVFKYFLESFKDKHVSVDELKFQTTYDENGVSLSNFDKIINLYNWSIEVYETEYSQLAKLDKTELPFGAIVRLNNYEHMVLITNKSNSHITYYDPNIGKENTLEFNEFQSIFRGLLIEFVELKNVKTETNEVKENKNKGSYFSLFEFNKEHLYITLMLMLELIFLIVLPLINKKIINTIIVYKLKNEILLIGISSIIMIVILYLIQNITNRITNIIYNKKVSEIFIYLLNQFNISNKKMALKLSTLEIKNRFASIYEILSIKQMFFPSLIINILSFSISLLILKNINNIMLIILGALGIFILILSFIKKKIFDSNFHKILTQNFERDLHFENYVNSIKEFEHHILSNSILSKWTLSNEKFVNQSLEYNKKLILVNSLNSLIEIITPLVICLVGANEIWENRLELPNFIYFLTSLNLFIKPLKGFFENISGLINFRAKVKLTQVFYQNKKEYQPSLKNFINKIKTLKVSYVDFSYPNSNKIINIDRMIFQDKVKLIGKNGSGKSTLSKILVGLLPSDKGEIMVNDQIIELFNNEDLKEKMCYLNSELSTIKTSILEYLGINDFVHLKAIIKKHQLDLIFKDINFDIENINWKNVNELSKGQIAIIKILKIFLNDYDVIIFDESFENLNQNVFKTLKEVLQEYLNDKLVIEISHTDRYIFQNASEVILNEI</sequence>
<keyword evidence="1" id="KW-0547">Nucleotide-binding</keyword>
<gene>
    <name evidence="1" type="ORF">Me_995_000252</name>
</gene>